<evidence type="ECO:0000313" key="2">
    <source>
        <dbReference type="EMBL" id="GFO62362.1"/>
    </source>
</evidence>
<dbReference type="Pfam" id="PF00501">
    <property type="entry name" value="AMP-binding"/>
    <property type="match status" value="1"/>
</dbReference>
<gene>
    <name evidence="2" type="ORF">GMPD_02810</name>
    <name evidence="3" type="ORF">M1B72_21835</name>
</gene>
<evidence type="ECO:0000313" key="5">
    <source>
        <dbReference type="Proteomes" id="UP000831485"/>
    </source>
</evidence>
<keyword evidence="2" id="KW-0436">Ligase</keyword>
<reference evidence="2" key="2">
    <citation type="journal article" date="2021" name="Int. J. Syst. Evol. Microbiol.">
        <title>Geomonas silvestris sp. nov., Geomonas paludis sp. nov. and Geomonas limicola sp. nov., isolated from terrestrial environments, and emended description of the genus Geomonas.</title>
        <authorList>
            <person name="Itoh H."/>
            <person name="Xu Z."/>
            <person name="Masuda Y."/>
            <person name="Ushijima N."/>
            <person name="Hayakawa C."/>
            <person name="Shiratori Y."/>
            <person name="Senoo K."/>
        </authorList>
    </citation>
    <scope>NUCLEOTIDE SEQUENCE</scope>
    <source>
        <strain evidence="2">Red736</strain>
    </source>
</reference>
<sequence length="437" mass="47335">MTWDAEKGLELARCDAAAIAERQEELLRRHVRHCAQHSPFYRTMLRDLGIEPGEIRTLADLARLPLTEKRHLEERRDDFLAVAQDEVTDVCLTSGTTGKPIAMLQNNADLERLAYNEEISFRGVGITSADRVLVAAAIDRCFMAGLAYFMGLTRIGATVIRGGSSSTALLVELIKNCRPSAIIAVPTLLLALAKKLEQEGLSPAAVGVTRLICIGEPVRTPDFALSPLGERLFQAWGCRIFGTYASTEMATSFTDCEAGLGGHLHPDLIAVEIVDEEGHPVPDGTPGEVIATPLGVCAMPLLRFRTGDIATLHRDPCACGRNTPRIGPVVGRKSQMLKYRGTTVYPPAIATVLQGMSGVQGFYIEAESEFALSDRIRVVVGAADASLTSAQVAKKIAAAIRVSPEVVLVSPEEVLRVTVQEDKRKPVLFFDRRTPPA</sequence>
<dbReference type="InterPro" id="IPR042099">
    <property type="entry name" value="ANL_N_sf"/>
</dbReference>
<dbReference type="EMBL" id="BLXY01000001">
    <property type="protein sequence ID" value="GFO62362.1"/>
    <property type="molecule type" value="Genomic_DNA"/>
</dbReference>
<accession>A0A6V8MQZ2</accession>
<dbReference type="EMBL" id="CP096574">
    <property type="protein sequence ID" value="UPU36046.1"/>
    <property type="molecule type" value="Genomic_DNA"/>
</dbReference>
<dbReference type="Gene3D" id="3.30.300.30">
    <property type="match status" value="1"/>
</dbReference>
<reference evidence="4" key="1">
    <citation type="submission" date="2020-06" db="EMBL/GenBank/DDBJ databases">
        <title>Draft genomic sequecing of Geomonas sp. Red736.</title>
        <authorList>
            <person name="Itoh H."/>
            <person name="Xu Z.X."/>
            <person name="Ushijima N."/>
            <person name="Masuda Y."/>
            <person name="Shiratori Y."/>
            <person name="Senoo K."/>
        </authorList>
    </citation>
    <scope>NUCLEOTIDE SEQUENCE [LARGE SCALE GENOMIC DNA]</scope>
    <source>
        <strain evidence="4">Red736</strain>
    </source>
</reference>
<dbReference type="Proteomes" id="UP000831485">
    <property type="component" value="Chromosome"/>
</dbReference>
<dbReference type="SUPFAM" id="SSF56801">
    <property type="entry name" value="Acetyl-CoA synthetase-like"/>
    <property type="match status" value="1"/>
</dbReference>
<reference evidence="3" key="3">
    <citation type="submission" date="2022-04" db="EMBL/GenBank/DDBJ databases">
        <authorList>
            <person name="Liu G."/>
        </authorList>
    </citation>
    <scope>NUCLEOTIDE SEQUENCE</scope>
    <source>
        <strain evidence="3">RG22</strain>
    </source>
</reference>
<dbReference type="PANTHER" id="PTHR43845">
    <property type="entry name" value="BLR5969 PROTEIN"/>
    <property type="match status" value="1"/>
</dbReference>
<keyword evidence="5" id="KW-1185">Reference proteome</keyword>
<dbReference type="GO" id="GO:0016874">
    <property type="term" value="F:ligase activity"/>
    <property type="evidence" value="ECO:0007669"/>
    <property type="project" value="UniProtKB-KW"/>
</dbReference>
<proteinExistence type="predicted"/>
<evidence type="ECO:0000313" key="4">
    <source>
        <dbReference type="Proteomes" id="UP000568888"/>
    </source>
</evidence>
<dbReference type="PANTHER" id="PTHR43845:SF1">
    <property type="entry name" value="BLR5969 PROTEIN"/>
    <property type="match status" value="1"/>
</dbReference>
<organism evidence="2 4">
    <name type="scientific">Geomonas paludis</name>
    <dbReference type="NCBI Taxonomy" id="2740185"/>
    <lineage>
        <taxon>Bacteria</taxon>
        <taxon>Pseudomonadati</taxon>
        <taxon>Thermodesulfobacteriota</taxon>
        <taxon>Desulfuromonadia</taxon>
        <taxon>Geobacterales</taxon>
        <taxon>Geobacteraceae</taxon>
        <taxon>Geomonas</taxon>
    </lineage>
</organism>
<evidence type="ECO:0000313" key="3">
    <source>
        <dbReference type="EMBL" id="UPU36046.1"/>
    </source>
</evidence>
<feature type="domain" description="AMP-dependent synthetase/ligase" evidence="1">
    <location>
        <begin position="80"/>
        <end position="290"/>
    </location>
</feature>
<dbReference type="Proteomes" id="UP000568888">
    <property type="component" value="Unassembled WGS sequence"/>
</dbReference>
<evidence type="ECO:0000259" key="1">
    <source>
        <dbReference type="Pfam" id="PF00501"/>
    </source>
</evidence>
<dbReference type="RefSeq" id="WP_183344311.1">
    <property type="nucleotide sequence ID" value="NZ_BLXY01000001.1"/>
</dbReference>
<dbReference type="AlphaFoldDB" id="A0A6V8MQZ2"/>
<dbReference type="InterPro" id="IPR000873">
    <property type="entry name" value="AMP-dep_synth/lig_dom"/>
</dbReference>
<protein>
    <submittedName>
        <fullName evidence="3">AMP-binding protein</fullName>
    </submittedName>
    <submittedName>
        <fullName evidence="2">Phenylacetate--CoA ligase</fullName>
    </submittedName>
</protein>
<dbReference type="Gene3D" id="3.40.50.12780">
    <property type="entry name" value="N-terminal domain of ligase-like"/>
    <property type="match status" value="1"/>
</dbReference>
<name>A0A6V8MQZ2_9BACT</name>
<dbReference type="InterPro" id="IPR045851">
    <property type="entry name" value="AMP-bd_C_sf"/>
</dbReference>